<dbReference type="Pfam" id="PF07508">
    <property type="entry name" value="Recombinase"/>
    <property type="match status" value="1"/>
</dbReference>
<protein>
    <submittedName>
        <fullName evidence="2">Recombinase family protein</fullName>
    </submittedName>
</protein>
<proteinExistence type="predicted"/>
<dbReference type="EMBL" id="JAMZFW010000009">
    <property type="protein sequence ID" value="MCP1102336.1"/>
    <property type="molecule type" value="Genomic_DNA"/>
</dbReference>
<dbReference type="InterPro" id="IPR038109">
    <property type="entry name" value="DNA_bind_recomb_sf"/>
</dbReference>
<keyword evidence="3" id="KW-1185">Reference proteome</keyword>
<dbReference type="InterPro" id="IPR011109">
    <property type="entry name" value="DNA_bind_recombinase_dom"/>
</dbReference>
<comment type="caution">
    <text evidence="2">The sequence shown here is derived from an EMBL/GenBank/DDBJ whole genome shotgun (WGS) entry which is preliminary data.</text>
</comment>
<gene>
    <name evidence="2" type="ORF">NK125_07930</name>
</gene>
<evidence type="ECO:0000259" key="1">
    <source>
        <dbReference type="PROSITE" id="PS51737"/>
    </source>
</evidence>
<dbReference type="Proteomes" id="UP001523566">
    <property type="component" value="Unassembled WGS sequence"/>
</dbReference>
<reference evidence="2 3" key="1">
    <citation type="journal article" date="2022" name="Genome Biol. Evol.">
        <title>Host diet, physiology and behaviors set the stage for Lachnospiraceae cladogenesis.</title>
        <authorList>
            <person name="Vera-Ponce De Leon A."/>
            <person name="Schneider M."/>
            <person name="Jahnes B.C."/>
            <person name="Sadowski V."/>
            <person name="Camuy-Velez L.A."/>
            <person name="Duan J."/>
            <person name="Sabree Z.L."/>
        </authorList>
    </citation>
    <scope>NUCLEOTIDE SEQUENCE [LARGE SCALE GENOMIC DNA]</scope>
    <source>
        <strain evidence="2 3">PAL113</strain>
    </source>
</reference>
<accession>A0ABT1EBX4</accession>
<evidence type="ECO:0000313" key="2">
    <source>
        <dbReference type="EMBL" id="MCP1102336.1"/>
    </source>
</evidence>
<feature type="domain" description="Recombinase" evidence="1">
    <location>
        <begin position="1"/>
        <end position="87"/>
    </location>
</feature>
<name>A0ABT1EBX4_9FIRM</name>
<dbReference type="RefSeq" id="WP_262066118.1">
    <property type="nucleotide sequence ID" value="NZ_JAMXOD010000009.1"/>
</dbReference>
<organism evidence="2 3">
    <name type="scientific">Aequitasia blattaphilus</name>
    <dbReference type="NCBI Taxonomy" id="2949332"/>
    <lineage>
        <taxon>Bacteria</taxon>
        <taxon>Bacillati</taxon>
        <taxon>Bacillota</taxon>
        <taxon>Clostridia</taxon>
        <taxon>Lachnospirales</taxon>
        <taxon>Lachnospiraceae</taxon>
        <taxon>Aequitasia</taxon>
    </lineage>
</organism>
<sequence length="134" mass="15243">MLGYKTENGMTVIDRASAEKIRNLYRHYLSGLSLAGAAKEAGLKTYHGTAKRILTNRRYLGDSFYPAIIDADLFDKTQEELIKRATKLGRLDKVSKEKEIVIPTQFSVKPVREHFDNPFKQAEYLYSLIGSEVN</sequence>
<dbReference type="Gene3D" id="3.90.1750.20">
    <property type="entry name" value="Putative Large Serine Recombinase, Chain B, Domain 2"/>
    <property type="match status" value="1"/>
</dbReference>
<dbReference type="PROSITE" id="PS51737">
    <property type="entry name" value="RECOMBINASE_DNA_BIND"/>
    <property type="match status" value="1"/>
</dbReference>
<evidence type="ECO:0000313" key="3">
    <source>
        <dbReference type="Proteomes" id="UP001523566"/>
    </source>
</evidence>